<dbReference type="InParanoid" id="A0A316WA91"/>
<evidence type="ECO:0000256" key="3">
    <source>
        <dbReference type="SAM" id="MobiDB-lite"/>
    </source>
</evidence>
<dbReference type="PANTHER" id="PTHR22767:SF2">
    <property type="entry name" value="N(ALPHA)-ACETYLTRANSFERASE 15_16, ISOFORM A"/>
    <property type="match status" value="1"/>
</dbReference>
<gene>
    <name evidence="4" type="ORF">IE81DRAFT_319941</name>
</gene>
<dbReference type="Gene3D" id="1.25.40.1040">
    <property type="match status" value="1"/>
</dbReference>
<dbReference type="GeneID" id="37034744"/>
<evidence type="ECO:0000256" key="1">
    <source>
        <dbReference type="ARBA" id="ARBA00022737"/>
    </source>
</evidence>
<dbReference type="PANTHER" id="PTHR22767">
    <property type="entry name" value="N-TERMINAL ACETYLTRANSFERASE-RELATED"/>
    <property type="match status" value="1"/>
</dbReference>
<dbReference type="InterPro" id="IPR011990">
    <property type="entry name" value="TPR-like_helical_dom_sf"/>
</dbReference>
<dbReference type="SUPFAM" id="SSF48452">
    <property type="entry name" value="TPR-like"/>
    <property type="match status" value="2"/>
</dbReference>
<feature type="compositionally biased region" description="Acidic residues" evidence="3">
    <location>
        <begin position="625"/>
        <end position="638"/>
    </location>
</feature>
<dbReference type="FunCoup" id="A0A316WA91">
    <property type="interactions" value="519"/>
</dbReference>
<protein>
    <submittedName>
        <fullName evidence="4">N-terminal acetyltransferase A, auxiliary subunit</fullName>
    </submittedName>
</protein>
<dbReference type="Proteomes" id="UP000245783">
    <property type="component" value="Unassembled WGS sequence"/>
</dbReference>
<dbReference type="EMBL" id="KZ819354">
    <property type="protein sequence ID" value="PWN45651.1"/>
    <property type="molecule type" value="Genomic_DNA"/>
</dbReference>
<feature type="compositionally biased region" description="Basic and acidic residues" evidence="3">
    <location>
        <begin position="601"/>
        <end position="624"/>
    </location>
</feature>
<dbReference type="InterPro" id="IPR019734">
    <property type="entry name" value="TPR_rpt"/>
</dbReference>
<accession>A0A316WA91</accession>
<sequence>MPPKKELPAKERGLFKRLIQEYETKKYKLGLKTADTILKKFPEAGETLCMKGLILATMNQRAEGIELARKGVRHDIGSFLAWHCLGILCRMEKNWEEAVKCYGMALRIEGGNNVNLQREMSYLHMQQRNYPALIDVRLALLKLQPHLRLSWVGLAVAHHLAGSLDEALRIISGLTDTFRDTPPRSFELSEIHLYRAQILFELGRHADVVTFLQGPANKAVYDKKASKLLIARAYAAEGSSDKAAEELEQLLRWNAEDLGVIRDWLKAKGVETAPSSSDGVAKAATALRELSTKFPKSGAAKRVALVYLQGDDFRDQAETYISAALQKGVPSIFADIVALYVDDKKRIAVEEIVERRRLEWAPAKDAGDQQEPSAYLWSLYFLAQHYSKTGHVERGLAYVDSAIAHSPTMPELHMMRARVLKRGGSLHSAASAMEDARLLDGQDRFLNCKAAKYLLRIDDVKGATEVVSLFTKPDAPSPTFDLIEMQAFWYMAEEADAHARSGNLALALKRLTQIDRTFQEIYDDQLDFHSYCMRKLTLRSYIDMVRFEDQLRSHPAYFRAALSAVKLLCQLHDKPDGDSRASGSNGHLTEEQRKDAKKAKKAELKAAEDAKKATAKPKDTKKTDEDDVPPPPPDEDPDGVQLLADTRKKPLEAAKIYLLTLQERAERRVETWLATFEVALRSNDWLVAARAVSHAHKLQSNHPQLHKQIVQLRRKVPDLTSAPEPVKEAIGAVFASVLPDEVTLEAFTTAYLQRATSAAQKLGAAQALHALDRTAEAVTLIQTLTHAESKTDLTTALAAREELRLLNADVSAREAFDAEARKRFPHADMFKAHDTLKSEEAERQAQRKFWEPAQQDGDADPSVPAGHAPPTQN</sequence>
<keyword evidence="2" id="KW-0802">TPR repeat</keyword>
<name>A0A316WA91_9BASI</name>
<evidence type="ECO:0000313" key="5">
    <source>
        <dbReference type="Proteomes" id="UP000245783"/>
    </source>
</evidence>
<dbReference type="STRING" id="1522189.A0A316WA91"/>
<evidence type="ECO:0000256" key="2">
    <source>
        <dbReference type="ARBA" id="ARBA00022803"/>
    </source>
</evidence>
<dbReference type="Gene3D" id="1.25.40.1010">
    <property type="match status" value="1"/>
</dbReference>
<reference evidence="4 5" key="1">
    <citation type="journal article" date="2018" name="Mol. Biol. Evol.">
        <title>Broad Genomic Sampling Reveals a Smut Pathogenic Ancestry of the Fungal Clade Ustilaginomycotina.</title>
        <authorList>
            <person name="Kijpornyongpan T."/>
            <person name="Mondo S.J."/>
            <person name="Barry K."/>
            <person name="Sandor L."/>
            <person name="Lee J."/>
            <person name="Lipzen A."/>
            <person name="Pangilinan J."/>
            <person name="LaButti K."/>
            <person name="Hainaut M."/>
            <person name="Henrissat B."/>
            <person name="Grigoriev I.V."/>
            <person name="Spatafora J.W."/>
            <person name="Aime M.C."/>
        </authorList>
    </citation>
    <scope>NUCLEOTIDE SEQUENCE [LARGE SCALE GENOMIC DNA]</scope>
    <source>
        <strain evidence="4 5">MCA 4658</strain>
    </source>
</reference>
<feature type="region of interest" description="Disordered" evidence="3">
    <location>
        <begin position="834"/>
        <end position="873"/>
    </location>
</feature>
<evidence type="ECO:0000313" key="4">
    <source>
        <dbReference type="EMBL" id="PWN45651.1"/>
    </source>
</evidence>
<keyword evidence="5" id="KW-1185">Reference proteome</keyword>
<keyword evidence="4" id="KW-0808">Transferase</keyword>
<dbReference type="GO" id="GO:0016740">
    <property type="term" value="F:transferase activity"/>
    <property type="evidence" value="ECO:0007669"/>
    <property type="project" value="UniProtKB-KW"/>
</dbReference>
<keyword evidence="1" id="KW-0677">Repeat</keyword>
<proteinExistence type="predicted"/>
<organism evidence="4 5">
    <name type="scientific">Ceraceosorus guamensis</name>
    <dbReference type="NCBI Taxonomy" id="1522189"/>
    <lineage>
        <taxon>Eukaryota</taxon>
        <taxon>Fungi</taxon>
        <taxon>Dikarya</taxon>
        <taxon>Basidiomycota</taxon>
        <taxon>Ustilaginomycotina</taxon>
        <taxon>Exobasidiomycetes</taxon>
        <taxon>Ceraceosorales</taxon>
        <taxon>Ceraceosoraceae</taxon>
        <taxon>Ceraceosorus</taxon>
    </lineage>
</organism>
<dbReference type="GO" id="GO:0031415">
    <property type="term" value="C:NatA complex"/>
    <property type="evidence" value="ECO:0007669"/>
    <property type="project" value="TreeGrafter"/>
</dbReference>
<dbReference type="PIRSF" id="PIRSF000422">
    <property type="entry name" value="N-terminal-AcTrfase-A_aux_su"/>
    <property type="match status" value="1"/>
</dbReference>
<dbReference type="InterPro" id="IPR021183">
    <property type="entry name" value="NatA_aux_su"/>
</dbReference>
<feature type="region of interest" description="Disordered" evidence="3">
    <location>
        <begin position="575"/>
        <end position="641"/>
    </location>
</feature>
<dbReference type="SMART" id="SM00028">
    <property type="entry name" value="TPR"/>
    <property type="match status" value="3"/>
</dbReference>
<dbReference type="AlphaFoldDB" id="A0A316WA91"/>
<dbReference type="OrthoDB" id="10263032at2759"/>
<feature type="compositionally biased region" description="Basic and acidic residues" evidence="3">
    <location>
        <begin position="834"/>
        <end position="850"/>
    </location>
</feature>
<dbReference type="RefSeq" id="XP_025372811.1">
    <property type="nucleotide sequence ID" value="XM_025512874.1"/>
</dbReference>
<dbReference type="Pfam" id="PF12569">
    <property type="entry name" value="NatA_aux_su"/>
    <property type="match status" value="1"/>
</dbReference>